<dbReference type="CDD" id="cd01949">
    <property type="entry name" value="GGDEF"/>
    <property type="match status" value="1"/>
</dbReference>
<dbReference type="CDD" id="cd01948">
    <property type="entry name" value="EAL"/>
    <property type="match status" value="1"/>
</dbReference>
<dbReference type="PROSITE" id="PS50887">
    <property type="entry name" value="GGDEF"/>
    <property type="match status" value="1"/>
</dbReference>
<dbReference type="InterPro" id="IPR043128">
    <property type="entry name" value="Rev_trsase/Diguanyl_cyclase"/>
</dbReference>
<dbReference type="InterPro" id="IPR050706">
    <property type="entry name" value="Cyclic-di-GMP_PDE-like"/>
</dbReference>
<dbReference type="GO" id="GO:0071111">
    <property type="term" value="F:cyclic-guanylate-specific phosphodiesterase activity"/>
    <property type="evidence" value="ECO:0007669"/>
    <property type="project" value="InterPro"/>
</dbReference>
<proteinExistence type="predicted"/>
<dbReference type="NCBIfam" id="TIGR00254">
    <property type="entry name" value="GGDEF"/>
    <property type="match status" value="1"/>
</dbReference>
<dbReference type="PROSITE" id="PS50883">
    <property type="entry name" value="EAL"/>
    <property type="match status" value="1"/>
</dbReference>
<dbReference type="InterPro" id="IPR003018">
    <property type="entry name" value="GAF"/>
</dbReference>
<dbReference type="SUPFAM" id="SSF55781">
    <property type="entry name" value="GAF domain-like"/>
    <property type="match status" value="1"/>
</dbReference>
<evidence type="ECO:0000313" key="3">
    <source>
        <dbReference type="EMBL" id="AYC28865.1"/>
    </source>
</evidence>
<dbReference type="SUPFAM" id="SSF141868">
    <property type="entry name" value="EAL domain-like"/>
    <property type="match status" value="1"/>
</dbReference>
<dbReference type="Gene3D" id="3.30.450.40">
    <property type="match status" value="1"/>
</dbReference>
<dbReference type="InterPro" id="IPR000160">
    <property type="entry name" value="GGDEF_dom"/>
</dbReference>
<dbReference type="EMBL" id="CP032418">
    <property type="protein sequence ID" value="AYC28865.1"/>
    <property type="molecule type" value="Genomic_DNA"/>
</dbReference>
<dbReference type="Pfam" id="PF00990">
    <property type="entry name" value="GGDEF"/>
    <property type="match status" value="1"/>
</dbReference>
<dbReference type="SMART" id="SM00052">
    <property type="entry name" value="EAL"/>
    <property type="match status" value="1"/>
</dbReference>
<dbReference type="Gene3D" id="3.20.20.450">
    <property type="entry name" value="EAL domain"/>
    <property type="match status" value="1"/>
</dbReference>
<feature type="domain" description="GGDEF" evidence="2">
    <location>
        <begin position="297"/>
        <end position="425"/>
    </location>
</feature>
<dbReference type="PANTHER" id="PTHR33121:SF70">
    <property type="entry name" value="SIGNALING PROTEIN YKOW"/>
    <property type="match status" value="1"/>
</dbReference>
<reference evidence="4" key="1">
    <citation type="submission" date="2018-09" db="EMBL/GenBank/DDBJ databases">
        <authorList>
            <person name="Zhu H."/>
        </authorList>
    </citation>
    <scope>NUCLEOTIDE SEQUENCE [LARGE SCALE GENOMIC DNA]</scope>
    <source>
        <strain evidence="4">K2R23-3</strain>
    </source>
</reference>
<dbReference type="InterPro" id="IPR029787">
    <property type="entry name" value="Nucleotide_cyclase"/>
</dbReference>
<feature type="domain" description="EAL" evidence="1">
    <location>
        <begin position="435"/>
        <end position="689"/>
    </location>
</feature>
<protein>
    <submittedName>
        <fullName evidence="3">Sensor domain-containing phosphodiesterase</fullName>
    </submittedName>
</protein>
<dbReference type="InterPro" id="IPR001633">
    <property type="entry name" value="EAL_dom"/>
</dbReference>
<dbReference type="RefSeq" id="WP_119882609.1">
    <property type="nucleotide sequence ID" value="NZ_CP032418.1"/>
</dbReference>
<evidence type="ECO:0000313" key="4">
    <source>
        <dbReference type="Proteomes" id="UP000265725"/>
    </source>
</evidence>
<dbReference type="SMART" id="SM00065">
    <property type="entry name" value="GAF"/>
    <property type="match status" value="1"/>
</dbReference>
<dbReference type="Pfam" id="PF01590">
    <property type="entry name" value="GAF"/>
    <property type="match status" value="1"/>
</dbReference>
<dbReference type="PANTHER" id="PTHR33121">
    <property type="entry name" value="CYCLIC DI-GMP PHOSPHODIESTERASE PDEF"/>
    <property type="match status" value="1"/>
</dbReference>
<dbReference type="KEGG" id="paek:D3873_02885"/>
<dbReference type="OrthoDB" id="2624050at2"/>
<accession>A0A385YQ56</accession>
<dbReference type="Gene3D" id="3.30.70.270">
    <property type="match status" value="1"/>
</dbReference>
<dbReference type="Proteomes" id="UP000265725">
    <property type="component" value="Chromosome"/>
</dbReference>
<dbReference type="Pfam" id="PF00563">
    <property type="entry name" value="EAL"/>
    <property type="match status" value="1"/>
</dbReference>
<name>A0A385YQ56_9BACL</name>
<dbReference type="InterPro" id="IPR029016">
    <property type="entry name" value="GAF-like_dom_sf"/>
</dbReference>
<dbReference type="SUPFAM" id="SSF55073">
    <property type="entry name" value="Nucleotide cyclase"/>
    <property type="match status" value="1"/>
</dbReference>
<gene>
    <name evidence="3" type="ORF">D3873_02885</name>
</gene>
<keyword evidence="4" id="KW-1185">Reference proteome</keyword>
<evidence type="ECO:0000259" key="2">
    <source>
        <dbReference type="PROSITE" id="PS50887"/>
    </source>
</evidence>
<dbReference type="AlphaFoldDB" id="A0A385YQ56"/>
<dbReference type="SMART" id="SM00267">
    <property type="entry name" value="GGDEF"/>
    <property type="match status" value="1"/>
</dbReference>
<dbReference type="InterPro" id="IPR035919">
    <property type="entry name" value="EAL_sf"/>
</dbReference>
<sequence>MGQTIAIIHMDIQRKQLSPLLDRISVLSKLSKQDTTLLWQKSANPHYTPFQMIIDGDSYEVTIGSTPSGNNFAVLAALEELALKSLFDIESTMRDQQMKIFELAKSREITSESLSDTIENICETIAQLIDVDRVGIWLFDDCQKKLIAQNIFDARFHSHVYGEELHKVLYPTYFDAFQNARAIAVHDVSTDARVSELYPVYFEMMGGIQSMLDAPIMMSDGIGGVLCCESVRKRTWTELDQTLVGTLADMVAFLYERLHRLEAETRIQELAFVDQLTGLPNQHAFVDQVTRDLGEFNAGKFLYLNIDQFSTIQEVLGFDGGESVLKEISERLQTKFPDPNCVARIGMDHFILYLNGNEVSDYETKLVDLKKPLHIKGEEVYITYSYGMSIFPEHGSTPEECLQSAQIALSYGKKIGSRSISSFFNPYMREISETTLHTEINLRKGLDMNEFRLYLQPQMDCIRNKIEGFEALIRWNHPEKGLIAPVEFISHAESTGLILPIGEWVIRQAFTQLAKWKKSGQTSMTLSINVSPRHFLHEKLVPFLEMCLETYDIMPEQLIIEITENVAMGDYLAAQKRIIELRELGFLISIDDFGTGFSAFVYLQHFPIDEIKIDRRFIREIEENDKSLGIVKTIIDLAKLLNLRVIAEGVETIEQLNLLRSIGCKTIQGYYYARPMPSEEVEEWMGTKTTN</sequence>
<evidence type="ECO:0000259" key="1">
    <source>
        <dbReference type="PROSITE" id="PS50883"/>
    </source>
</evidence>
<organism evidence="3 4">
    <name type="scientific">Paenisporosarcina cavernae</name>
    <dbReference type="NCBI Taxonomy" id="2320858"/>
    <lineage>
        <taxon>Bacteria</taxon>
        <taxon>Bacillati</taxon>
        <taxon>Bacillota</taxon>
        <taxon>Bacilli</taxon>
        <taxon>Bacillales</taxon>
        <taxon>Caryophanaceae</taxon>
        <taxon>Paenisporosarcina</taxon>
    </lineage>
</organism>